<keyword evidence="5 6" id="KW-0804">Transcription</keyword>
<gene>
    <name evidence="9" type="ORF">K9B37_07945</name>
</gene>
<dbReference type="InterPro" id="IPR013249">
    <property type="entry name" value="RNA_pol_sigma70_r4_t2"/>
</dbReference>
<feature type="domain" description="RNA polymerase sigma factor 70 region 4 type 2" evidence="8">
    <location>
        <begin position="145"/>
        <end position="197"/>
    </location>
</feature>
<dbReference type="InterPro" id="IPR013325">
    <property type="entry name" value="RNA_pol_sigma_r2"/>
</dbReference>
<evidence type="ECO:0000259" key="7">
    <source>
        <dbReference type="Pfam" id="PF04542"/>
    </source>
</evidence>
<evidence type="ECO:0000313" key="10">
    <source>
        <dbReference type="Proteomes" id="UP000704176"/>
    </source>
</evidence>
<accession>A0ABS7VL15</accession>
<dbReference type="Gene3D" id="1.10.10.10">
    <property type="entry name" value="Winged helix-like DNA-binding domain superfamily/Winged helix DNA-binding domain"/>
    <property type="match status" value="1"/>
</dbReference>
<sequence>MPPALPYEKDVSALDGLDDGVLVALAREHNGAAFRLIMQRHNRRLYRVARSVLSDDAEAEDVVQEAYVRAFTHLGDFRGEARLSTWLTRIALNEALGRLRHRRPSVELKQLDEWSEQRKARVILFPTAERDGDPEAAAARAEVRRLLERAVDQLPDPFRVVFVLRDMEEMSIEETAQQLGLKAETVKTRLHRARRLLRRALDQTLSSALTDAFPFAGARCARITQNVLARLERPEPRQA</sequence>
<organism evidence="9 10">
    <name type="scientific">Microvirga puerhi</name>
    <dbReference type="NCBI Taxonomy" id="2876078"/>
    <lineage>
        <taxon>Bacteria</taxon>
        <taxon>Pseudomonadati</taxon>
        <taxon>Pseudomonadota</taxon>
        <taxon>Alphaproteobacteria</taxon>
        <taxon>Hyphomicrobiales</taxon>
        <taxon>Methylobacteriaceae</taxon>
        <taxon>Microvirga</taxon>
    </lineage>
</organism>
<feature type="domain" description="RNA polymerase sigma-70 region 2" evidence="7">
    <location>
        <begin position="38"/>
        <end position="103"/>
    </location>
</feature>
<evidence type="ECO:0000256" key="6">
    <source>
        <dbReference type="RuleBase" id="RU000716"/>
    </source>
</evidence>
<dbReference type="Pfam" id="PF04542">
    <property type="entry name" value="Sigma70_r2"/>
    <property type="match status" value="1"/>
</dbReference>
<dbReference type="NCBIfam" id="TIGR02937">
    <property type="entry name" value="sigma70-ECF"/>
    <property type="match status" value="1"/>
</dbReference>
<dbReference type="PANTHER" id="PTHR43133">
    <property type="entry name" value="RNA POLYMERASE ECF-TYPE SIGMA FACTO"/>
    <property type="match status" value="1"/>
</dbReference>
<evidence type="ECO:0000313" key="9">
    <source>
        <dbReference type="EMBL" id="MBZ6076220.1"/>
    </source>
</evidence>
<dbReference type="PANTHER" id="PTHR43133:SF51">
    <property type="entry name" value="RNA POLYMERASE SIGMA FACTOR"/>
    <property type="match status" value="1"/>
</dbReference>
<evidence type="ECO:0000256" key="1">
    <source>
        <dbReference type="ARBA" id="ARBA00010641"/>
    </source>
</evidence>
<dbReference type="InterPro" id="IPR039425">
    <property type="entry name" value="RNA_pol_sigma-70-like"/>
</dbReference>
<protein>
    <recommendedName>
        <fullName evidence="6">RNA polymerase sigma factor</fullName>
    </recommendedName>
</protein>
<comment type="similarity">
    <text evidence="1 6">Belongs to the sigma-70 factor family. ECF subfamily.</text>
</comment>
<dbReference type="PROSITE" id="PS01063">
    <property type="entry name" value="SIGMA70_ECF"/>
    <property type="match status" value="1"/>
</dbReference>
<dbReference type="InterPro" id="IPR007627">
    <property type="entry name" value="RNA_pol_sigma70_r2"/>
</dbReference>
<dbReference type="RefSeq" id="WP_224312553.1">
    <property type="nucleotide sequence ID" value="NZ_JAIRBM010000005.1"/>
</dbReference>
<keyword evidence="3 6" id="KW-0731">Sigma factor</keyword>
<dbReference type="Pfam" id="PF08281">
    <property type="entry name" value="Sigma70_r4_2"/>
    <property type="match status" value="1"/>
</dbReference>
<dbReference type="SUPFAM" id="SSF88946">
    <property type="entry name" value="Sigma2 domain of RNA polymerase sigma factors"/>
    <property type="match status" value="1"/>
</dbReference>
<name>A0ABS7VL15_9HYPH</name>
<dbReference type="InterPro" id="IPR000838">
    <property type="entry name" value="RNA_pol_sigma70_ECF_CS"/>
</dbReference>
<dbReference type="InterPro" id="IPR036388">
    <property type="entry name" value="WH-like_DNA-bd_sf"/>
</dbReference>
<comment type="caution">
    <text evidence="9">The sequence shown here is derived from an EMBL/GenBank/DDBJ whole genome shotgun (WGS) entry which is preliminary data.</text>
</comment>
<reference evidence="9 10" key="1">
    <citation type="submission" date="2021-09" db="EMBL/GenBank/DDBJ databases">
        <title>The complete genome sequence of a new microorganism.</title>
        <authorList>
            <person name="Zi Z."/>
        </authorList>
    </citation>
    <scope>NUCLEOTIDE SEQUENCE [LARGE SCALE GENOMIC DNA]</scope>
    <source>
        <strain evidence="9 10">WGZ8</strain>
    </source>
</reference>
<evidence type="ECO:0000256" key="3">
    <source>
        <dbReference type="ARBA" id="ARBA00023082"/>
    </source>
</evidence>
<dbReference type="Proteomes" id="UP000704176">
    <property type="component" value="Unassembled WGS sequence"/>
</dbReference>
<dbReference type="Gene3D" id="1.10.1740.10">
    <property type="match status" value="1"/>
</dbReference>
<dbReference type="InterPro" id="IPR014284">
    <property type="entry name" value="RNA_pol_sigma-70_dom"/>
</dbReference>
<keyword evidence="4 6" id="KW-0238">DNA-binding</keyword>
<keyword evidence="2 6" id="KW-0805">Transcription regulation</keyword>
<dbReference type="InterPro" id="IPR013324">
    <property type="entry name" value="RNA_pol_sigma_r3/r4-like"/>
</dbReference>
<evidence type="ECO:0000259" key="8">
    <source>
        <dbReference type="Pfam" id="PF08281"/>
    </source>
</evidence>
<evidence type="ECO:0000256" key="5">
    <source>
        <dbReference type="ARBA" id="ARBA00023163"/>
    </source>
</evidence>
<evidence type="ECO:0000256" key="4">
    <source>
        <dbReference type="ARBA" id="ARBA00023125"/>
    </source>
</evidence>
<proteinExistence type="inferred from homology"/>
<dbReference type="SUPFAM" id="SSF88659">
    <property type="entry name" value="Sigma3 and sigma4 domains of RNA polymerase sigma factors"/>
    <property type="match status" value="1"/>
</dbReference>
<dbReference type="NCBIfam" id="NF008888">
    <property type="entry name" value="PRK11922.1"/>
    <property type="match status" value="1"/>
</dbReference>
<keyword evidence="10" id="KW-1185">Reference proteome</keyword>
<evidence type="ECO:0000256" key="2">
    <source>
        <dbReference type="ARBA" id="ARBA00023015"/>
    </source>
</evidence>
<dbReference type="EMBL" id="JAIRBM010000005">
    <property type="protein sequence ID" value="MBZ6076220.1"/>
    <property type="molecule type" value="Genomic_DNA"/>
</dbReference>